<reference evidence="2" key="1">
    <citation type="submission" date="2016-06" db="EMBL/GenBank/DDBJ databases">
        <title>Parallel loss of symbiosis genes in relatives of nitrogen-fixing non-legume Parasponia.</title>
        <authorList>
            <person name="Van Velzen R."/>
            <person name="Holmer R."/>
            <person name="Bu F."/>
            <person name="Rutten L."/>
            <person name="Van Zeijl A."/>
            <person name="Liu W."/>
            <person name="Santuari L."/>
            <person name="Cao Q."/>
            <person name="Sharma T."/>
            <person name="Shen D."/>
            <person name="Roswanjaya Y."/>
            <person name="Wardhani T."/>
            <person name="Kalhor M.S."/>
            <person name="Jansen J."/>
            <person name="Van den Hoogen J."/>
            <person name="Gungor B."/>
            <person name="Hartog M."/>
            <person name="Hontelez J."/>
            <person name="Verver J."/>
            <person name="Yang W.-C."/>
            <person name="Schijlen E."/>
            <person name="Repin R."/>
            <person name="Schilthuizen M."/>
            <person name="Schranz E."/>
            <person name="Heidstra R."/>
            <person name="Miyata K."/>
            <person name="Fedorova E."/>
            <person name="Kohlen W."/>
            <person name="Bisseling T."/>
            <person name="Smit S."/>
            <person name="Geurts R."/>
        </authorList>
    </citation>
    <scope>NUCLEOTIDE SEQUENCE [LARGE SCALE GENOMIC DNA]</scope>
    <source>
        <strain evidence="2">cv. RG33-2</strain>
    </source>
</reference>
<organism evidence="1 2">
    <name type="scientific">Trema orientale</name>
    <name type="common">Charcoal tree</name>
    <name type="synonym">Celtis orientalis</name>
    <dbReference type="NCBI Taxonomy" id="63057"/>
    <lineage>
        <taxon>Eukaryota</taxon>
        <taxon>Viridiplantae</taxon>
        <taxon>Streptophyta</taxon>
        <taxon>Embryophyta</taxon>
        <taxon>Tracheophyta</taxon>
        <taxon>Spermatophyta</taxon>
        <taxon>Magnoliopsida</taxon>
        <taxon>eudicotyledons</taxon>
        <taxon>Gunneridae</taxon>
        <taxon>Pentapetalae</taxon>
        <taxon>rosids</taxon>
        <taxon>fabids</taxon>
        <taxon>Rosales</taxon>
        <taxon>Cannabaceae</taxon>
        <taxon>Trema</taxon>
    </lineage>
</organism>
<proteinExistence type="predicted"/>
<comment type="caution">
    <text evidence="1">The sequence shown here is derived from an EMBL/GenBank/DDBJ whole genome shotgun (WGS) entry which is preliminary data.</text>
</comment>
<name>A0A2P5EM66_TREOI</name>
<sequence>MFRRKSTISARPDPSPHYVGLGRPVTYCRGPSWALVLGPQARLMWAWASPLHIVGAGLGLSHRPTSPAQHDPHLYR</sequence>
<keyword evidence="2" id="KW-1185">Reference proteome</keyword>
<dbReference type="Proteomes" id="UP000237000">
    <property type="component" value="Unassembled WGS sequence"/>
</dbReference>
<evidence type="ECO:0000313" key="2">
    <source>
        <dbReference type="Proteomes" id="UP000237000"/>
    </source>
</evidence>
<protein>
    <submittedName>
        <fullName evidence="1">Uncharacterized protein</fullName>
    </submittedName>
</protein>
<dbReference type="InParanoid" id="A0A2P5EM66"/>
<evidence type="ECO:0000313" key="1">
    <source>
        <dbReference type="EMBL" id="PON86667.1"/>
    </source>
</evidence>
<feature type="non-terminal residue" evidence="1">
    <location>
        <position position="76"/>
    </location>
</feature>
<dbReference type="AlphaFoldDB" id="A0A2P5EM66"/>
<accession>A0A2P5EM66</accession>
<dbReference type="EMBL" id="JXTC01000128">
    <property type="protein sequence ID" value="PON86667.1"/>
    <property type="molecule type" value="Genomic_DNA"/>
</dbReference>
<gene>
    <name evidence="1" type="ORF">TorRG33x02_174990</name>
</gene>